<dbReference type="SMART" id="SM00834">
    <property type="entry name" value="CxxC_CXXC_SSSS"/>
    <property type="match status" value="1"/>
</dbReference>
<evidence type="ECO:0000259" key="2">
    <source>
        <dbReference type="SMART" id="SM00834"/>
    </source>
</evidence>
<name>A0A3D4V4E7_9BACT</name>
<dbReference type="AlphaFoldDB" id="A0A3D4V4E7"/>
<sequence>MPMFDFVCTSCEHTFDALVRNDVLPACPACGAVTIEKLLSVPAIKTSGTHGKALAAAKRRDKAQGAERMHAQHQYELSHDD</sequence>
<dbReference type="OMA" id="RRYEESH"/>
<organism evidence="3 4">
    <name type="scientific">Gemmatimonas aurantiaca</name>
    <dbReference type="NCBI Taxonomy" id="173480"/>
    <lineage>
        <taxon>Bacteria</taxon>
        <taxon>Pseudomonadati</taxon>
        <taxon>Gemmatimonadota</taxon>
        <taxon>Gemmatimonadia</taxon>
        <taxon>Gemmatimonadales</taxon>
        <taxon>Gemmatimonadaceae</taxon>
        <taxon>Gemmatimonas</taxon>
    </lineage>
</organism>
<feature type="domain" description="Putative regulatory protein FmdB zinc ribbon" evidence="2">
    <location>
        <begin position="1"/>
        <end position="40"/>
    </location>
</feature>
<proteinExistence type="predicted"/>
<dbReference type="InterPro" id="IPR013429">
    <property type="entry name" value="Regulatory_FmdB_Zinc_ribbon"/>
</dbReference>
<protein>
    <submittedName>
        <fullName evidence="3">Zinc ribbon domain-containing protein</fullName>
    </submittedName>
</protein>
<accession>A0A3D4V4E7</accession>
<evidence type="ECO:0000256" key="1">
    <source>
        <dbReference type="SAM" id="MobiDB-lite"/>
    </source>
</evidence>
<evidence type="ECO:0000313" key="4">
    <source>
        <dbReference type="Proteomes" id="UP000264071"/>
    </source>
</evidence>
<dbReference type="NCBIfam" id="TIGR02605">
    <property type="entry name" value="CxxC_CxxC_SSSS"/>
    <property type="match status" value="1"/>
</dbReference>
<reference evidence="3 4" key="1">
    <citation type="journal article" date="2018" name="Nat. Biotechnol.">
        <title>A standardized bacterial taxonomy based on genome phylogeny substantially revises the tree of life.</title>
        <authorList>
            <person name="Parks D.H."/>
            <person name="Chuvochina M."/>
            <person name="Waite D.W."/>
            <person name="Rinke C."/>
            <person name="Skarshewski A."/>
            <person name="Chaumeil P.A."/>
            <person name="Hugenholtz P."/>
        </authorList>
    </citation>
    <scope>NUCLEOTIDE SEQUENCE [LARGE SCALE GENOMIC DNA]</scope>
    <source>
        <strain evidence="3">UBA8844</strain>
    </source>
</reference>
<evidence type="ECO:0000313" key="3">
    <source>
        <dbReference type="EMBL" id="HCT55983.1"/>
    </source>
</evidence>
<gene>
    <name evidence="3" type="ORF">DGD08_02085</name>
</gene>
<dbReference type="Pfam" id="PF09723">
    <property type="entry name" value="Zn_ribbon_8"/>
    <property type="match status" value="1"/>
</dbReference>
<dbReference type="Proteomes" id="UP000264071">
    <property type="component" value="Unassembled WGS sequence"/>
</dbReference>
<dbReference type="EMBL" id="DPIY01000002">
    <property type="protein sequence ID" value="HCT55983.1"/>
    <property type="molecule type" value="Genomic_DNA"/>
</dbReference>
<feature type="region of interest" description="Disordered" evidence="1">
    <location>
        <begin position="50"/>
        <end position="81"/>
    </location>
</feature>
<comment type="caution">
    <text evidence="3">The sequence shown here is derived from an EMBL/GenBank/DDBJ whole genome shotgun (WGS) entry which is preliminary data.</text>
</comment>